<organism evidence="1 2">
    <name type="scientific">Jeotgalibacillus terrae</name>
    <dbReference type="NCBI Taxonomy" id="587735"/>
    <lineage>
        <taxon>Bacteria</taxon>
        <taxon>Bacillati</taxon>
        <taxon>Bacillota</taxon>
        <taxon>Bacilli</taxon>
        <taxon>Bacillales</taxon>
        <taxon>Caryophanaceae</taxon>
        <taxon>Jeotgalibacillus</taxon>
    </lineage>
</organism>
<accession>A0ABW5ZME4</accession>
<name>A0ABW5ZME4_9BACL</name>
<dbReference type="Proteomes" id="UP001597561">
    <property type="component" value="Unassembled WGS sequence"/>
</dbReference>
<gene>
    <name evidence="1" type="ORF">ACFS5P_17030</name>
</gene>
<sequence>MIVIGIDLSGPANHKDTVAAAFSVKENQLSFIESINGASDQDILSLAGRYLGKEKVAIGIDAPLSYQDGGGDRAQDKALRSVLKEGGLNGSSIMTPTMTRMVYITLRGIQLSRMLKNLHGDPEIVEVHPGAAIGLRMSSPDLALKYKKDAAARKAVFNWLTEQYFLDLPHTIADTTHAIDACGAALAAWHYAAPDGDPVWVYEKTSAAHPFVMCC</sequence>
<dbReference type="InterPro" id="IPR007362">
    <property type="entry name" value="DUF429"/>
</dbReference>
<evidence type="ECO:0000313" key="1">
    <source>
        <dbReference type="EMBL" id="MFD2913595.1"/>
    </source>
</evidence>
<reference evidence="2" key="1">
    <citation type="journal article" date="2019" name="Int. J. Syst. Evol. Microbiol.">
        <title>The Global Catalogue of Microorganisms (GCM) 10K type strain sequencing project: providing services to taxonomists for standard genome sequencing and annotation.</title>
        <authorList>
            <consortium name="The Broad Institute Genomics Platform"/>
            <consortium name="The Broad Institute Genome Sequencing Center for Infectious Disease"/>
            <person name="Wu L."/>
            <person name="Ma J."/>
        </authorList>
    </citation>
    <scope>NUCLEOTIDE SEQUENCE [LARGE SCALE GENOMIC DNA]</scope>
    <source>
        <strain evidence="2">KCTC 13528</strain>
    </source>
</reference>
<proteinExistence type="predicted"/>
<dbReference type="Pfam" id="PF04250">
    <property type="entry name" value="DUF429"/>
    <property type="match status" value="1"/>
</dbReference>
<dbReference type="RefSeq" id="WP_204730486.1">
    <property type="nucleotide sequence ID" value="NZ_JAFBDK010000018.1"/>
</dbReference>
<evidence type="ECO:0000313" key="2">
    <source>
        <dbReference type="Proteomes" id="UP001597561"/>
    </source>
</evidence>
<comment type="caution">
    <text evidence="1">The sequence shown here is derived from an EMBL/GenBank/DDBJ whole genome shotgun (WGS) entry which is preliminary data.</text>
</comment>
<keyword evidence="2" id="KW-1185">Reference proteome</keyword>
<dbReference type="EMBL" id="JBHUPG010000033">
    <property type="protein sequence ID" value="MFD2913595.1"/>
    <property type="molecule type" value="Genomic_DNA"/>
</dbReference>
<protein>
    <submittedName>
        <fullName evidence="1">DUF429 domain-containing protein</fullName>
    </submittedName>
</protein>